<organism evidence="3 4">
    <name type="scientific">Motilibacter rhizosphaerae</name>
    <dbReference type="NCBI Taxonomy" id="598652"/>
    <lineage>
        <taxon>Bacteria</taxon>
        <taxon>Bacillati</taxon>
        <taxon>Actinomycetota</taxon>
        <taxon>Actinomycetes</taxon>
        <taxon>Motilibacterales</taxon>
        <taxon>Motilibacteraceae</taxon>
        <taxon>Motilibacter</taxon>
    </lineage>
</organism>
<dbReference type="GO" id="GO:0005829">
    <property type="term" value="C:cytosol"/>
    <property type="evidence" value="ECO:0007669"/>
    <property type="project" value="TreeGrafter"/>
</dbReference>
<dbReference type="GO" id="GO:0015074">
    <property type="term" value="P:DNA integration"/>
    <property type="evidence" value="ECO:0007669"/>
    <property type="project" value="InterPro"/>
</dbReference>
<dbReference type="GO" id="GO:0006310">
    <property type="term" value="P:DNA recombination"/>
    <property type="evidence" value="ECO:0007669"/>
    <property type="project" value="UniProtKB-KW"/>
</dbReference>
<dbReference type="GO" id="GO:0004803">
    <property type="term" value="F:transposase activity"/>
    <property type="evidence" value="ECO:0007669"/>
    <property type="project" value="TreeGrafter"/>
</dbReference>
<dbReference type="PANTHER" id="PTHR10948">
    <property type="entry name" value="TRANSPOSASE"/>
    <property type="match status" value="1"/>
</dbReference>
<dbReference type="NCBIfam" id="NF033563">
    <property type="entry name" value="transpos_IS30"/>
    <property type="match status" value="1"/>
</dbReference>
<evidence type="ECO:0000313" key="4">
    <source>
        <dbReference type="Proteomes" id="UP000293638"/>
    </source>
</evidence>
<reference evidence="3 4" key="1">
    <citation type="submission" date="2019-02" db="EMBL/GenBank/DDBJ databases">
        <title>Genomic Encyclopedia of Type Strains, Phase IV (KMG-IV): sequencing the most valuable type-strain genomes for metagenomic binning, comparative biology and taxonomic classification.</title>
        <authorList>
            <person name="Goeker M."/>
        </authorList>
    </citation>
    <scope>NUCLEOTIDE SEQUENCE [LARGE SCALE GENOMIC DNA]</scope>
    <source>
        <strain evidence="3 4">DSM 45622</strain>
    </source>
</reference>
<dbReference type="OrthoDB" id="9803231at2"/>
<dbReference type="InterPro" id="IPR053392">
    <property type="entry name" value="Transposase_IS30-like"/>
</dbReference>
<comment type="caution">
    <text evidence="3">The sequence shown here is derived from an EMBL/GenBank/DDBJ whole genome shotgun (WGS) entry which is preliminary data.</text>
</comment>
<name>A0A4V2F4Z9_9ACTN</name>
<dbReference type="PANTHER" id="PTHR10948:SF23">
    <property type="entry name" value="TRANSPOSASE INSI FOR INSERTION SEQUENCE ELEMENT IS30A-RELATED"/>
    <property type="match status" value="1"/>
</dbReference>
<feature type="domain" description="Integrase catalytic" evidence="2">
    <location>
        <begin position="165"/>
        <end position="329"/>
    </location>
</feature>
<accession>A0A4V2F4Z9</accession>
<dbReference type="AlphaFoldDB" id="A0A4V2F4Z9"/>
<evidence type="ECO:0000313" key="3">
    <source>
        <dbReference type="EMBL" id="RZS91079.1"/>
    </source>
</evidence>
<dbReference type="InterPro" id="IPR025246">
    <property type="entry name" value="IS30-like_HTH"/>
</dbReference>
<dbReference type="InterPro" id="IPR012337">
    <property type="entry name" value="RNaseH-like_sf"/>
</dbReference>
<dbReference type="Gene3D" id="3.30.420.10">
    <property type="entry name" value="Ribonuclease H-like superfamily/Ribonuclease H"/>
    <property type="match status" value="1"/>
</dbReference>
<protein>
    <submittedName>
        <fullName evidence="3">IS30 family transposase</fullName>
    </submittedName>
</protein>
<dbReference type="Proteomes" id="UP000293638">
    <property type="component" value="Unassembled WGS sequence"/>
</dbReference>
<sequence length="337" mass="37507">MVAERLSFDERVAISELVKRRLSFRAIGAILGRAHTTVAREVNADRDRAGAYHPRRANGGARERARRPKVLRLEADDELRAEVSHWLRAGASPMQACGRVAPEHPGQSRWKVSHSTVYNAIYVLGRARINVELDVALRTGRLRRMSRAATRAAGDTPRFLGMVGIADRPDEVAGRAVPGHWEGDLVEGNRASRSAIITLVERQSRYLITSLLPHGKTSEQVITAIQARMRSLPADLRRTLTWDQGSEMARHLDLALDPQIEVYFCDPHSPWQRPTNENTNGLIREYFPKGTDFTKVSAEDLQAATDRLNGRPRKVLDFRTPAKAFAELVTAAGATTA</sequence>
<dbReference type="Pfam" id="PF13936">
    <property type="entry name" value="HTH_38"/>
    <property type="match status" value="1"/>
</dbReference>
<evidence type="ECO:0000256" key="1">
    <source>
        <dbReference type="ARBA" id="ARBA00023172"/>
    </source>
</evidence>
<evidence type="ECO:0000259" key="2">
    <source>
        <dbReference type="PROSITE" id="PS50994"/>
    </source>
</evidence>
<dbReference type="PROSITE" id="PS50994">
    <property type="entry name" value="INTEGRASE"/>
    <property type="match status" value="1"/>
</dbReference>
<keyword evidence="1" id="KW-0233">DNA recombination</keyword>
<dbReference type="SUPFAM" id="SSF53098">
    <property type="entry name" value="Ribonuclease H-like"/>
    <property type="match status" value="1"/>
</dbReference>
<gene>
    <name evidence="3" type="ORF">EV189_0311</name>
</gene>
<dbReference type="GO" id="GO:0032196">
    <property type="term" value="P:transposition"/>
    <property type="evidence" value="ECO:0007669"/>
    <property type="project" value="TreeGrafter"/>
</dbReference>
<dbReference type="Pfam" id="PF00665">
    <property type="entry name" value="rve"/>
    <property type="match status" value="1"/>
</dbReference>
<dbReference type="GO" id="GO:0003676">
    <property type="term" value="F:nucleic acid binding"/>
    <property type="evidence" value="ECO:0007669"/>
    <property type="project" value="InterPro"/>
</dbReference>
<proteinExistence type="predicted"/>
<keyword evidence="4" id="KW-1185">Reference proteome</keyword>
<dbReference type="EMBL" id="SGXD01000001">
    <property type="protein sequence ID" value="RZS91079.1"/>
    <property type="molecule type" value="Genomic_DNA"/>
</dbReference>
<dbReference type="InterPro" id="IPR001584">
    <property type="entry name" value="Integrase_cat-core"/>
</dbReference>
<dbReference type="InterPro" id="IPR051917">
    <property type="entry name" value="Transposase-Integrase"/>
</dbReference>
<dbReference type="InterPro" id="IPR036397">
    <property type="entry name" value="RNaseH_sf"/>
</dbReference>